<dbReference type="Gene3D" id="3.40.50.1360">
    <property type="match status" value="1"/>
</dbReference>
<dbReference type="InterPro" id="IPR037171">
    <property type="entry name" value="NagB/RpiA_transferase-like"/>
</dbReference>
<keyword evidence="1" id="KW-0805">Transcription regulation</keyword>
<dbReference type="EMBL" id="VLKZ01000010">
    <property type="protein sequence ID" value="TWI54128.1"/>
    <property type="molecule type" value="Genomic_DNA"/>
</dbReference>
<gene>
    <name evidence="5" type="ORF">IQ10_03240</name>
</gene>
<dbReference type="PROSITE" id="PS51000">
    <property type="entry name" value="HTH_DEOR_2"/>
    <property type="match status" value="1"/>
</dbReference>
<dbReference type="InterPro" id="IPR014036">
    <property type="entry name" value="DeoR-like_C"/>
</dbReference>
<dbReference type="PRINTS" id="PR00037">
    <property type="entry name" value="HTHLACR"/>
</dbReference>
<accession>A0A562QBL2</accession>
<dbReference type="InterPro" id="IPR001034">
    <property type="entry name" value="DeoR_HTH"/>
</dbReference>
<proteinExistence type="predicted"/>
<evidence type="ECO:0000259" key="4">
    <source>
        <dbReference type="PROSITE" id="PS51000"/>
    </source>
</evidence>
<protein>
    <submittedName>
        <fullName evidence="5">DeoR family transcriptional regulator</fullName>
    </submittedName>
</protein>
<dbReference type="InterPro" id="IPR050313">
    <property type="entry name" value="Carb_Metab_HTH_regulators"/>
</dbReference>
<dbReference type="SMART" id="SM01134">
    <property type="entry name" value="DeoRC"/>
    <property type="match status" value="1"/>
</dbReference>
<feature type="domain" description="HTH deoR-type" evidence="4">
    <location>
        <begin position="3"/>
        <end position="58"/>
    </location>
</feature>
<dbReference type="InterPro" id="IPR036388">
    <property type="entry name" value="WH-like_DNA-bd_sf"/>
</dbReference>
<dbReference type="InterPro" id="IPR018356">
    <property type="entry name" value="Tscrpt_reg_HTH_DeoR_CS"/>
</dbReference>
<dbReference type="Proteomes" id="UP000315711">
    <property type="component" value="Unassembled WGS sequence"/>
</dbReference>
<keyword evidence="2" id="KW-0238">DNA-binding</keyword>
<keyword evidence="3" id="KW-0804">Transcription</keyword>
<dbReference type="PANTHER" id="PTHR30363">
    <property type="entry name" value="HTH-TYPE TRANSCRIPTIONAL REGULATOR SRLR-RELATED"/>
    <property type="match status" value="1"/>
</dbReference>
<dbReference type="Gene3D" id="1.10.10.10">
    <property type="entry name" value="Winged helix-like DNA-binding domain superfamily/Winged helix DNA-binding domain"/>
    <property type="match status" value="1"/>
</dbReference>
<dbReference type="SUPFAM" id="SSF100950">
    <property type="entry name" value="NagB/RpiA/CoA transferase-like"/>
    <property type="match status" value="1"/>
</dbReference>
<dbReference type="RefSeq" id="WP_144451441.1">
    <property type="nucleotide sequence ID" value="NZ_VLKZ01000010.1"/>
</dbReference>
<dbReference type="GO" id="GO:0003700">
    <property type="term" value="F:DNA-binding transcription factor activity"/>
    <property type="evidence" value="ECO:0007669"/>
    <property type="project" value="InterPro"/>
</dbReference>
<dbReference type="AlphaFoldDB" id="A0A562QBL2"/>
<comment type="caution">
    <text evidence="5">The sequence shown here is derived from an EMBL/GenBank/DDBJ whole genome shotgun (WGS) entry which is preliminary data.</text>
</comment>
<evidence type="ECO:0000313" key="5">
    <source>
        <dbReference type="EMBL" id="TWI54128.1"/>
    </source>
</evidence>
<name>A0A562QBL2_9BACI</name>
<dbReference type="Pfam" id="PF08220">
    <property type="entry name" value="HTH_DeoR"/>
    <property type="match status" value="1"/>
</dbReference>
<dbReference type="GO" id="GO:0003677">
    <property type="term" value="F:DNA binding"/>
    <property type="evidence" value="ECO:0007669"/>
    <property type="project" value="UniProtKB-KW"/>
</dbReference>
<evidence type="ECO:0000256" key="2">
    <source>
        <dbReference type="ARBA" id="ARBA00023125"/>
    </source>
</evidence>
<reference evidence="5 6" key="1">
    <citation type="journal article" date="2015" name="Stand. Genomic Sci.">
        <title>Genomic Encyclopedia of Bacterial and Archaeal Type Strains, Phase III: the genomes of soil and plant-associated and newly described type strains.</title>
        <authorList>
            <person name="Whitman W.B."/>
            <person name="Woyke T."/>
            <person name="Klenk H.P."/>
            <person name="Zhou Y."/>
            <person name="Lilburn T.G."/>
            <person name="Beck B.J."/>
            <person name="De Vos P."/>
            <person name="Vandamme P."/>
            <person name="Eisen J.A."/>
            <person name="Garrity G."/>
            <person name="Hugenholtz P."/>
            <person name="Kyrpides N.C."/>
        </authorList>
    </citation>
    <scope>NUCLEOTIDE SEQUENCE [LARGE SCALE GENOMIC DNA]</scope>
    <source>
        <strain evidence="5 6">CGMCC 1.10116</strain>
    </source>
</reference>
<sequence length="252" mass="28131">MYQEERLMAIIEHLKEQKRISVEEICQLFGVSRDTARRDLVSLEEQGAIIRTRGGALLPQFHEQIKPYNQRLETFSEEKRKIGQVGASLIRSGDYILLDASTTVQACAEAITIPCTVVTNSIHQATLLTSNPSSIHVHLLGGILEKEHFFLYGPSVKESLSHFFVDRAFLGVVGISEHGFTVAHEGDGAVMKEMIKQAKQVIILADASKFNQTSFYRFAGFEDIDLLITNEEPPNAIKEKLTDANVELMIVS</sequence>
<evidence type="ECO:0000256" key="3">
    <source>
        <dbReference type="ARBA" id="ARBA00023163"/>
    </source>
</evidence>
<keyword evidence="6" id="KW-1185">Reference proteome</keyword>
<dbReference type="InterPro" id="IPR036390">
    <property type="entry name" value="WH_DNA-bd_sf"/>
</dbReference>
<organism evidence="5 6">
    <name type="scientific">Halalkalibacter nanhaiisediminis</name>
    <dbReference type="NCBI Taxonomy" id="688079"/>
    <lineage>
        <taxon>Bacteria</taxon>
        <taxon>Bacillati</taxon>
        <taxon>Bacillota</taxon>
        <taxon>Bacilli</taxon>
        <taxon>Bacillales</taxon>
        <taxon>Bacillaceae</taxon>
        <taxon>Halalkalibacter</taxon>
    </lineage>
</organism>
<dbReference type="SUPFAM" id="SSF46785">
    <property type="entry name" value="Winged helix' DNA-binding domain"/>
    <property type="match status" value="1"/>
</dbReference>
<dbReference type="PANTHER" id="PTHR30363:SF51">
    <property type="entry name" value="HTH-TYPE TRANSCRIPTIONAL REPRESSOR GLCR"/>
    <property type="match status" value="1"/>
</dbReference>
<evidence type="ECO:0000313" key="6">
    <source>
        <dbReference type="Proteomes" id="UP000315711"/>
    </source>
</evidence>
<dbReference type="SMART" id="SM00420">
    <property type="entry name" value="HTH_DEOR"/>
    <property type="match status" value="1"/>
</dbReference>
<dbReference type="Pfam" id="PF00455">
    <property type="entry name" value="DeoRC"/>
    <property type="match status" value="1"/>
</dbReference>
<dbReference type="OrthoDB" id="9798651at2"/>
<evidence type="ECO:0000256" key="1">
    <source>
        <dbReference type="ARBA" id="ARBA00023015"/>
    </source>
</evidence>
<dbReference type="PROSITE" id="PS00894">
    <property type="entry name" value="HTH_DEOR_1"/>
    <property type="match status" value="1"/>
</dbReference>